<dbReference type="Pfam" id="PF00005">
    <property type="entry name" value="ABC_tran"/>
    <property type="match status" value="2"/>
</dbReference>
<dbReference type="FunFam" id="3.40.50.300:FF:000016">
    <property type="entry name" value="Oligopeptide ABC transporter ATP-binding component"/>
    <property type="match status" value="1"/>
</dbReference>
<dbReference type="SUPFAM" id="SSF52540">
    <property type="entry name" value="P-loop containing nucleoside triphosphate hydrolases"/>
    <property type="match status" value="2"/>
</dbReference>
<keyword evidence="3" id="KW-0813">Transport</keyword>
<dbReference type="CDD" id="cd03257">
    <property type="entry name" value="ABC_NikE_OppD_transporters"/>
    <property type="match status" value="2"/>
</dbReference>
<dbReference type="AlphaFoldDB" id="A0A7W4PMN6"/>
<gene>
    <name evidence="9" type="ORF">HLH28_09635</name>
</gene>
<dbReference type="InterPro" id="IPR003593">
    <property type="entry name" value="AAA+_ATPase"/>
</dbReference>
<accession>A0A7W4PMN6</accession>
<dbReference type="PROSITE" id="PS50893">
    <property type="entry name" value="ABC_TRANSPORTER_2"/>
    <property type="match status" value="2"/>
</dbReference>
<comment type="subcellular location">
    <subcellularLocation>
        <location evidence="1">Cell inner membrane</location>
        <topology evidence="1">Peripheral membrane protein</topology>
    </subcellularLocation>
</comment>
<dbReference type="InterPro" id="IPR003439">
    <property type="entry name" value="ABC_transporter-like_ATP-bd"/>
</dbReference>
<evidence type="ECO:0000256" key="1">
    <source>
        <dbReference type="ARBA" id="ARBA00004417"/>
    </source>
</evidence>
<evidence type="ECO:0000256" key="3">
    <source>
        <dbReference type="ARBA" id="ARBA00022448"/>
    </source>
</evidence>
<evidence type="ECO:0000313" key="10">
    <source>
        <dbReference type="Proteomes" id="UP000578030"/>
    </source>
</evidence>
<dbReference type="Pfam" id="PF08352">
    <property type="entry name" value="oligo_HPY"/>
    <property type="match status" value="2"/>
</dbReference>
<proteinExistence type="inferred from homology"/>
<evidence type="ECO:0000313" key="9">
    <source>
        <dbReference type="EMBL" id="MBB2201834.1"/>
    </source>
</evidence>
<dbReference type="GO" id="GO:0055085">
    <property type="term" value="P:transmembrane transport"/>
    <property type="evidence" value="ECO:0007669"/>
    <property type="project" value="UniProtKB-ARBA"/>
</dbReference>
<evidence type="ECO:0000256" key="5">
    <source>
        <dbReference type="ARBA" id="ARBA00022741"/>
    </source>
</evidence>
<dbReference type="Proteomes" id="UP000578030">
    <property type="component" value="Unassembled WGS sequence"/>
</dbReference>
<comment type="caution">
    <text evidence="9">The sequence shown here is derived from an EMBL/GenBank/DDBJ whole genome shotgun (WGS) entry which is preliminary data.</text>
</comment>
<evidence type="ECO:0000256" key="4">
    <source>
        <dbReference type="ARBA" id="ARBA00022475"/>
    </source>
</evidence>
<dbReference type="SMART" id="SM00382">
    <property type="entry name" value="AAA"/>
    <property type="match status" value="2"/>
</dbReference>
<dbReference type="NCBIfam" id="NF008453">
    <property type="entry name" value="PRK11308.1"/>
    <property type="match status" value="2"/>
</dbReference>
<dbReference type="InterPro" id="IPR013563">
    <property type="entry name" value="Oligopep_ABC_C"/>
</dbReference>
<dbReference type="PANTHER" id="PTHR43297:SF2">
    <property type="entry name" value="DIPEPTIDE TRANSPORT ATP-BINDING PROTEIN DPPD"/>
    <property type="match status" value="1"/>
</dbReference>
<dbReference type="NCBIfam" id="TIGR01727">
    <property type="entry name" value="oligo_HPY"/>
    <property type="match status" value="1"/>
</dbReference>
<evidence type="ECO:0000259" key="8">
    <source>
        <dbReference type="PROSITE" id="PS50893"/>
    </source>
</evidence>
<dbReference type="Gene3D" id="3.40.50.300">
    <property type="entry name" value="P-loop containing nucleotide triphosphate hydrolases"/>
    <property type="match status" value="2"/>
</dbReference>
<keyword evidence="6 9" id="KW-0067">ATP-binding</keyword>
<evidence type="ECO:0000256" key="2">
    <source>
        <dbReference type="ARBA" id="ARBA00005417"/>
    </source>
</evidence>
<keyword evidence="10" id="KW-1185">Reference proteome</keyword>
<dbReference type="InterPro" id="IPR050388">
    <property type="entry name" value="ABC_Ni/Peptide_Import"/>
</dbReference>
<keyword evidence="7" id="KW-0472">Membrane</keyword>
<name>A0A7W4PMN6_9PROT</name>
<keyword evidence="4" id="KW-1003">Cell membrane</keyword>
<feature type="domain" description="ABC transporter" evidence="8">
    <location>
        <begin position="353"/>
        <end position="599"/>
    </location>
</feature>
<evidence type="ECO:0000256" key="7">
    <source>
        <dbReference type="ARBA" id="ARBA00023136"/>
    </source>
</evidence>
<dbReference type="GO" id="GO:0005524">
    <property type="term" value="F:ATP binding"/>
    <property type="evidence" value="ECO:0007669"/>
    <property type="project" value="UniProtKB-KW"/>
</dbReference>
<dbReference type="InterPro" id="IPR017871">
    <property type="entry name" value="ABC_transporter-like_CS"/>
</dbReference>
<dbReference type="PROSITE" id="PS00211">
    <property type="entry name" value="ABC_TRANSPORTER_1"/>
    <property type="match status" value="2"/>
</dbReference>
<dbReference type="GO" id="GO:0016887">
    <property type="term" value="F:ATP hydrolysis activity"/>
    <property type="evidence" value="ECO:0007669"/>
    <property type="project" value="InterPro"/>
</dbReference>
<dbReference type="InterPro" id="IPR027417">
    <property type="entry name" value="P-loop_NTPase"/>
</dbReference>
<organism evidence="9 10">
    <name type="scientific">Gluconacetobacter tumulisoli</name>
    <dbReference type="NCBI Taxonomy" id="1286189"/>
    <lineage>
        <taxon>Bacteria</taxon>
        <taxon>Pseudomonadati</taxon>
        <taxon>Pseudomonadota</taxon>
        <taxon>Alphaproteobacteria</taxon>
        <taxon>Acetobacterales</taxon>
        <taxon>Acetobacteraceae</taxon>
        <taxon>Gluconacetobacter</taxon>
    </lineage>
</organism>
<dbReference type="RefSeq" id="WP_182958202.1">
    <property type="nucleotide sequence ID" value="NZ_JABEQM010000006.1"/>
</dbReference>
<dbReference type="PANTHER" id="PTHR43297">
    <property type="entry name" value="OLIGOPEPTIDE TRANSPORT ATP-BINDING PROTEIN APPD"/>
    <property type="match status" value="1"/>
</dbReference>
<comment type="similarity">
    <text evidence="2">Belongs to the ABC transporter superfamily.</text>
</comment>
<evidence type="ECO:0000256" key="6">
    <source>
        <dbReference type="ARBA" id="ARBA00022840"/>
    </source>
</evidence>
<feature type="domain" description="ABC transporter" evidence="8">
    <location>
        <begin position="11"/>
        <end position="261"/>
    </location>
</feature>
<keyword evidence="5" id="KW-0547">Nucleotide-binding</keyword>
<protein>
    <submittedName>
        <fullName evidence="9">ABC transporter ATP-binding protein</fullName>
    </submittedName>
</protein>
<reference evidence="9 10" key="1">
    <citation type="submission" date="2020-04" db="EMBL/GenBank/DDBJ databases">
        <title>Description of novel Gluconacetobacter.</title>
        <authorList>
            <person name="Sombolestani A."/>
        </authorList>
    </citation>
    <scope>NUCLEOTIDE SEQUENCE [LARGE SCALE GENOMIC DNA]</scope>
    <source>
        <strain evidence="9 10">LMG 27802</strain>
    </source>
</reference>
<dbReference type="GO" id="GO:0005886">
    <property type="term" value="C:plasma membrane"/>
    <property type="evidence" value="ECO:0007669"/>
    <property type="project" value="UniProtKB-SubCell"/>
</dbReference>
<sequence length="669" mass="70843">MTPRTAANPLLRIESLNVAYRRDGDAVPVLFDVSLSLRQGEALGIVGESGSGKSTLAMAVMRHLGRAGRITGGRIFFDGVDMASLSARELRRLYGARIGMVHQDAGLALNPSMTIGAQLTEVARAHLGSTRAEASDLARTHLRSVHLPDVDRIMGAYPFQLSGGQQQRVVIAMALVADPSLLLLDEPTSGLDATTATGIVALIRTLAAERGMAMLAISHDLHLMARLCDRVAVMYAGQVVEENRADAILARPGHPYTRGLLECLPPTSGAGRQILLPVPGQAPSPGDRPAGCAFGPRCGLFTPDPCGAGAISLHLSASGGLVRCPKAGGTADASPVRGLRPPGPEIGAAPVLLRVEALGKQYADRTGRRMVTANEGISFTVRRGRMTAIVGESGSGKSTLARIVCGLETATEGRLLLEGVDIADLLAERRTVAQRAAVQMVFQNTEMSLNPAWTIRRQIMRTLRAAGRPDDMGAEHRYAQLMDAVRLPLEAGERRAGELSGGQRQRAAIARALAASPRILVADEPVSALDVSVQAAVVELLMSLSRERDMTLVVISHDLPLMRSIADDLVVLYRGRLVEAGPAGTLLSAPVHPYTRALVAAADRPATSAQTVPDKGCLFAPHCPDRMEVCSLRAPPERVLGQDHRVACHLPDNHALGAFGEGRACHGHP</sequence>
<dbReference type="GO" id="GO:0015833">
    <property type="term" value="P:peptide transport"/>
    <property type="evidence" value="ECO:0007669"/>
    <property type="project" value="InterPro"/>
</dbReference>
<dbReference type="EMBL" id="JABEQM010000006">
    <property type="protein sequence ID" value="MBB2201834.1"/>
    <property type="molecule type" value="Genomic_DNA"/>
</dbReference>